<organism evidence="1 2">
    <name type="scientific">Spirodela intermedia</name>
    <name type="common">Intermediate duckweed</name>
    <dbReference type="NCBI Taxonomy" id="51605"/>
    <lineage>
        <taxon>Eukaryota</taxon>
        <taxon>Viridiplantae</taxon>
        <taxon>Streptophyta</taxon>
        <taxon>Embryophyta</taxon>
        <taxon>Tracheophyta</taxon>
        <taxon>Spermatophyta</taxon>
        <taxon>Magnoliopsida</taxon>
        <taxon>Liliopsida</taxon>
        <taxon>Araceae</taxon>
        <taxon>Lemnoideae</taxon>
        <taxon>Spirodela</taxon>
    </lineage>
</organism>
<dbReference type="OrthoDB" id="1287748at2759"/>
<dbReference type="AlphaFoldDB" id="A0A7I8KU16"/>
<protein>
    <submittedName>
        <fullName evidence="1">Uncharacterized protein</fullName>
    </submittedName>
</protein>
<name>A0A7I8KU16_SPIIN</name>
<proteinExistence type="predicted"/>
<dbReference type="EMBL" id="LR746272">
    <property type="protein sequence ID" value="CAA7401329.1"/>
    <property type="molecule type" value="Genomic_DNA"/>
</dbReference>
<dbReference type="CDD" id="cd09272">
    <property type="entry name" value="RNase_HI_RT_Ty1"/>
    <property type="match status" value="1"/>
</dbReference>
<reference evidence="1" key="1">
    <citation type="submission" date="2020-02" db="EMBL/GenBank/DDBJ databases">
        <authorList>
            <person name="Scholz U."/>
            <person name="Mascher M."/>
            <person name="Fiebig A."/>
        </authorList>
    </citation>
    <scope>NUCLEOTIDE SEQUENCE</scope>
</reference>
<gene>
    <name evidence="1" type="ORF">SI8410_09012007</name>
</gene>
<keyword evidence="2" id="KW-1185">Reference proteome</keyword>
<dbReference type="Proteomes" id="UP000663760">
    <property type="component" value="Chromosome 9"/>
</dbReference>
<accession>A0A7I8KU16</accession>
<dbReference type="PANTHER" id="PTHR11439">
    <property type="entry name" value="GAG-POL-RELATED RETROTRANSPOSON"/>
    <property type="match status" value="1"/>
</dbReference>
<evidence type="ECO:0000313" key="2">
    <source>
        <dbReference type="Proteomes" id="UP000663760"/>
    </source>
</evidence>
<sequence length="220" mass="25328">MIFTRDDLLEIEMLNDKLSTCFKIKRLGNLKYFLGMEIVYSRCGIFLPQLIGKLIYLSHTQPDITYTIGLLSQFMHDLREVHNAAARRKIFTDTNYASSVVDRRSTSGYYSFLGGNLIMWCDKKQPVVSRSSVESELRAMTQGLCELTIDIAHNPIHHDRTKHVEVNCHFIKEKIKNGILTIQHIRSEEQCAYIFTKGLYGPTMRRLLGKLGMENIHSPT</sequence>
<evidence type="ECO:0000313" key="1">
    <source>
        <dbReference type="EMBL" id="CAA7401329.1"/>
    </source>
</evidence>
<dbReference type="PANTHER" id="PTHR11439:SF440">
    <property type="entry name" value="INTEGRASE CATALYTIC DOMAIN-CONTAINING PROTEIN"/>
    <property type="match status" value="1"/>
</dbReference>